<evidence type="ECO:0000313" key="16">
    <source>
        <dbReference type="EMBL" id="KAG9237623.1"/>
    </source>
</evidence>
<feature type="compositionally biased region" description="Low complexity" evidence="14">
    <location>
        <begin position="83"/>
        <end position="98"/>
    </location>
</feature>
<dbReference type="PANTHER" id="PTHR12084">
    <property type="entry name" value="NUCLEAR PORE GLYCOPROTEIN P62-RELATED"/>
    <property type="match status" value="1"/>
</dbReference>
<dbReference type="Gene3D" id="1.20.5.170">
    <property type="match status" value="1"/>
</dbReference>
<feature type="region of interest" description="Disordered" evidence="14">
    <location>
        <begin position="1"/>
        <end position="350"/>
    </location>
</feature>
<keyword evidence="10" id="KW-0539">Nucleus</keyword>
<feature type="compositionally biased region" description="Polar residues" evidence="14">
    <location>
        <begin position="100"/>
        <end position="122"/>
    </location>
</feature>
<evidence type="ECO:0000313" key="17">
    <source>
        <dbReference type="Proteomes" id="UP000824998"/>
    </source>
</evidence>
<feature type="domain" description="Nucleoporin NSP1-like C-terminal" evidence="15">
    <location>
        <begin position="364"/>
        <end position="468"/>
    </location>
</feature>
<keyword evidence="5" id="KW-0813">Transport</keyword>
<evidence type="ECO:0000256" key="9">
    <source>
        <dbReference type="ARBA" id="ARBA00023132"/>
    </source>
</evidence>
<proteinExistence type="inferred from homology"/>
<evidence type="ECO:0000256" key="4">
    <source>
        <dbReference type="ARBA" id="ARBA00005911"/>
    </source>
</evidence>
<dbReference type="GO" id="GO:0051028">
    <property type="term" value="P:mRNA transport"/>
    <property type="evidence" value="ECO:0007669"/>
    <property type="project" value="UniProtKB-KW"/>
</dbReference>
<dbReference type="InterPro" id="IPR026010">
    <property type="entry name" value="NSP1/NUP62"/>
</dbReference>
<keyword evidence="6" id="KW-0509">mRNA transport</keyword>
<evidence type="ECO:0000256" key="7">
    <source>
        <dbReference type="ARBA" id="ARBA00022927"/>
    </source>
</evidence>
<feature type="compositionally biased region" description="Low complexity" evidence="14">
    <location>
        <begin position="295"/>
        <end position="350"/>
    </location>
</feature>
<evidence type="ECO:0000256" key="11">
    <source>
        <dbReference type="ARBA" id="ARBA00068864"/>
    </source>
</evidence>
<sequence length="588" mass="58471">MSNLFGGNGSTPPTSGPGIFGGRASTAGGNLFGGAAATSTTGGGGSLFASSTGNGPQLFSDTKPATSGPSPLIFGSQTTNDPSGGLVSGGAAATSGSGFRNLNNASTSTPAGSMTPATTRTAAFSFGTSTTPAGPPPTSNGQSLAGTGGLGRGGGGLFANLAGSNTPASRPGDVFGAGSPTTTTASSTSATPSFGFGALAQPSSTSTTQASTTPAPGPSAGPSLFSGLAGAPKPPTSSAPPNLFAGLGGAATSTPATSTPNTGLFGAASSTAPSSSTPTPAPAATSSLFSGLGNSSAAPTTSTPATSTPPAARLSLFGGTPASSQAPAATSSSTTDAAAAAPTGTATSGATGLAAATSTLGQSTSGPAPQLSRLKNKTMDEIITRWAGDLSKYQKEFQEQAAKVSEWDRLLVNNGEKIQKLYQSTYEAERETSEVERQLSNVENQQDELAGWLDKYEAEVDELFNGQMGLGNQLQGPDQERERTYKLAEKLSDRLDDMGNNLKSMIGAINSASSSLSKSSQVDDPLSSIVRVLNDHLSQLQWIDQNATLLQAKIAEAQKLGQSIGSNGYGGLENDAAESFYRSIAGRR</sequence>
<evidence type="ECO:0000256" key="14">
    <source>
        <dbReference type="SAM" id="MobiDB-lite"/>
    </source>
</evidence>
<comment type="caution">
    <text evidence="16">The sequence shown here is derived from an EMBL/GenBank/DDBJ whole genome shotgun (WGS) entry which is preliminary data.</text>
</comment>
<protein>
    <recommendedName>
        <fullName evidence="11">Nucleoporin NSP1</fullName>
    </recommendedName>
    <alternativeName>
        <fullName evidence="12">Nuclear pore protein NSP1</fullName>
    </alternativeName>
    <alternativeName>
        <fullName evidence="13">Nucleoskeletal-like protein</fullName>
    </alternativeName>
</protein>
<feature type="compositionally biased region" description="Gly residues" evidence="14">
    <location>
        <begin position="146"/>
        <end position="157"/>
    </location>
</feature>
<evidence type="ECO:0000256" key="5">
    <source>
        <dbReference type="ARBA" id="ARBA00022448"/>
    </source>
</evidence>
<dbReference type="GO" id="GO:0005543">
    <property type="term" value="F:phospholipid binding"/>
    <property type="evidence" value="ECO:0007669"/>
    <property type="project" value="TreeGrafter"/>
</dbReference>
<evidence type="ECO:0000256" key="10">
    <source>
        <dbReference type="ARBA" id="ARBA00023242"/>
    </source>
</evidence>
<dbReference type="FunFam" id="1.20.5.170:FF:000040">
    <property type="entry name" value="Nuclear pore glycoprotein p62"/>
    <property type="match status" value="1"/>
</dbReference>
<evidence type="ECO:0000256" key="8">
    <source>
        <dbReference type="ARBA" id="ARBA00023010"/>
    </source>
</evidence>
<dbReference type="Pfam" id="PF05064">
    <property type="entry name" value="Nsp1_C"/>
    <property type="match status" value="1"/>
</dbReference>
<evidence type="ECO:0000256" key="3">
    <source>
        <dbReference type="ARBA" id="ARBA00004620"/>
    </source>
</evidence>
<gene>
    <name evidence="16" type="ORF">BJ875DRAFT_394866</name>
</gene>
<dbReference type="OrthoDB" id="344345at2759"/>
<feature type="compositionally biased region" description="Low complexity" evidence="14">
    <location>
        <begin position="176"/>
        <end position="224"/>
    </location>
</feature>
<evidence type="ECO:0000256" key="12">
    <source>
        <dbReference type="ARBA" id="ARBA00078941"/>
    </source>
</evidence>
<keyword evidence="7" id="KW-0653">Protein transport</keyword>
<dbReference type="AlphaFoldDB" id="A0A9P7YPM5"/>
<feature type="compositionally biased region" description="Low complexity" evidence="14">
    <location>
        <begin position="250"/>
        <end position="287"/>
    </location>
</feature>
<name>A0A9P7YPM5_9HELO</name>
<evidence type="ECO:0000259" key="15">
    <source>
        <dbReference type="Pfam" id="PF05064"/>
    </source>
</evidence>
<dbReference type="GO" id="GO:0006405">
    <property type="term" value="P:RNA export from nucleus"/>
    <property type="evidence" value="ECO:0007669"/>
    <property type="project" value="TreeGrafter"/>
</dbReference>
<accession>A0A9P7YPM5</accession>
<dbReference type="PANTHER" id="PTHR12084:SF0">
    <property type="entry name" value="NUCLEAR PORE GLYCOPROTEIN P62"/>
    <property type="match status" value="1"/>
</dbReference>
<dbReference type="GO" id="GO:0044613">
    <property type="term" value="C:nuclear pore central transport channel"/>
    <property type="evidence" value="ECO:0007669"/>
    <property type="project" value="TreeGrafter"/>
</dbReference>
<organism evidence="16 17">
    <name type="scientific">Amylocarpus encephaloides</name>
    <dbReference type="NCBI Taxonomy" id="45428"/>
    <lineage>
        <taxon>Eukaryota</taxon>
        <taxon>Fungi</taxon>
        <taxon>Dikarya</taxon>
        <taxon>Ascomycota</taxon>
        <taxon>Pezizomycotina</taxon>
        <taxon>Leotiomycetes</taxon>
        <taxon>Helotiales</taxon>
        <taxon>Helotiales incertae sedis</taxon>
        <taxon>Amylocarpus</taxon>
    </lineage>
</organism>
<dbReference type="GO" id="GO:0017056">
    <property type="term" value="F:structural constituent of nuclear pore"/>
    <property type="evidence" value="ECO:0007669"/>
    <property type="project" value="InterPro"/>
</dbReference>
<dbReference type="InterPro" id="IPR007758">
    <property type="entry name" value="Nucleoporin_NSP1_C"/>
</dbReference>
<dbReference type="GO" id="GO:0031965">
    <property type="term" value="C:nuclear membrane"/>
    <property type="evidence" value="ECO:0007669"/>
    <property type="project" value="UniProtKB-SubCell"/>
</dbReference>
<evidence type="ECO:0000256" key="6">
    <source>
        <dbReference type="ARBA" id="ARBA00022816"/>
    </source>
</evidence>
<evidence type="ECO:0000256" key="1">
    <source>
        <dbReference type="ARBA" id="ARBA00004335"/>
    </source>
</evidence>
<keyword evidence="9" id="KW-0906">Nuclear pore complex</keyword>
<comment type="subcellular location">
    <subcellularLocation>
        <location evidence="1">Nucleus membrane</location>
        <topology evidence="1">Peripheral membrane protein</topology>
        <orientation evidence="1">Cytoplasmic side</orientation>
    </subcellularLocation>
    <subcellularLocation>
        <location evidence="3">Nucleus membrane</location>
        <topology evidence="3">Peripheral membrane protein</topology>
        <orientation evidence="3">Nucleoplasmic side</orientation>
    </subcellularLocation>
    <subcellularLocation>
        <location evidence="2">Nucleus</location>
        <location evidence="2">Nuclear pore complex</location>
    </subcellularLocation>
</comment>
<feature type="region of interest" description="Disordered" evidence="14">
    <location>
        <begin position="357"/>
        <end position="376"/>
    </location>
</feature>
<comment type="similarity">
    <text evidence="4">Belongs to the nucleoporin NSP1/NUP62 family.</text>
</comment>
<keyword evidence="17" id="KW-1185">Reference proteome</keyword>
<evidence type="ECO:0000256" key="13">
    <source>
        <dbReference type="ARBA" id="ARBA00081079"/>
    </source>
</evidence>
<keyword evidence="8" id="KW-0811">Translocation</keyword>
<reference evidence="16" key="1">
    <citation type="journal article" date="2021" name="IMA Fungus">
        <title>Genomic characterization of three marine fungi, including Emericellopsis atlantica sp. nov. with signatures of a generalist lifestyle and marine biomass degradation.</title>
        <authorList>
            <person name="Hagestad O.C."/>
            <person name="Hou L."/>
            <person name="Andersen J.H."/>
            <person name="Hansen E.H."/>
            <person name="Altermark B."/>
            <person name="Li C."/>
            <person name="Kuhnert E."/>
            <person name="Cox R.J."/>
            <person name="Crous P.W."/>
            <person name="Spatafora J.W."/>
            <person name="Lail K."/>
            <person name="Amirebrahimi M."/>
            <person name="Lipzen A."/>
            <person name="Pangilinan J."/>
            <person name="Andreopoulos W."/>
            <person name="Hayes R.D."/>
            <person name="Ng V."/>
            <person name="Grigoriev I.V."/>
            <person name="Jackson S.A."/>
            <person name="Sutton T.D.S."/>
            <person name="Dobson A.D.W."/>
            <person name="Rama T."/>
        </authorList>
    </citation>
    <scope>NUCLEOTIDE SEQUENCE</scope>
    <source>
        <strain evidence="16">TRa018bII</strain>
    </source>
</reference>
<feature type="compositionally biased region" description="Polar residues" evidence="14">
    <location>
        <begin position="54"/>
        <end position="82"/>
    </location>
</feature>
<evidence type="ECO:0000256" key="2">
    <source>
        <dbReference type="ARBA" id="ARBA00004567"/>
    </source>
</evidence>
<dbReference type="Proteomes" id="UP000824998">
    <property type="component" value="Unassembled WGS sequence"/>
</dbReference>
<dbReference type="GO" id="GO:0006606">
    <property type="term" value="P:protein import into nucleus"/>
    <property type="evidence" value="ECO:0007669"/>
    <property type="project" value="TreeGrafter"/>
</dbReference>
<dbReference type="EMBL" id="MU251383">
    <property type="protein sequence ID" value="KAG9237623.1"/>
    <property type="molecule type" value="Genomic_DNA"/>
</dbReference>